<evidence type="ECO:0000313" key="2">
    <source>
        <dbReference type="Proteomes" id="UP000298493"/>
    </source>
</evidence>
<protein>
    <submittedName>
        <fullName evidence="1">Protoheme IX farnesyltransferase</fullName>
    </submittedName>
</protein>
<sequence>MLIEREHRNFLVPEPSATTDRSYMSVVYSALCSDSWNSYLSAWNGVTNHTTTQSRRFSPWTVDGSTQGQINGSWVQKIVMIDVSNKFNGRIVNNVPLAIPHPGILKAARNKSNSIAQPNFEGGVGRYQIRAQIPSPYLNVICTNVKRSDLEGLVYEDQVKGQLNNSHPLISDKDPQFVISFNWEKYTKIKSPLDNIFNWNNNNNNNNNKRPDLGKENSTQEYTLCSIQAGLLVNCSTKLSVAGNSSVLTAHCDDSSDSMSYAKRDASARDTVRPAYVAVGSLATTSVGLNNGELGNPADNMNYLTKLILKNATLPLERPSVAEGLAAFLLPSLVMAAQDSPLDMSSSTEWKISCDPNKKMEIVQVSPVSESGGSPNDAMRSSGFTPLLATRRGKGREEENIEMV</sequence>
<organism evidence="1 2">
    <name type="scientific">Venturia nashicola</name>
    <dbReference type="NCBI Taxonomy" id="86259"/>
    <lineage>
        <taxon>Eukaryota</taxon>
        <taxon>Fungi</taxon>
        <taxon>Dikarya</taxon>
        <taxon>Ascomycota</taxon>
        <taxon>Pezizomycotina</taxon>
        <taxon>Dothideomycetes</taxon>
        <taxon>Pleosporomycetidae</taxon>
        <taxon>Venturiales</taxon>
        <taxon>Venturiaceae</taxon>
        <taxon>Venturia</taxon>
    </lineage>
</organism>
<keyword evidence="2" id="KW-1185">Reference proteome</keyword>
<evidence type="ECO:0000313" key="1">
    <source>
        <dbReference type="EMBL" id="TID23118.1"/>
    </source>
</evidence>
<comment type="caution">
    <text evidence="1">The sequence shown here is derived from an EMBL/GenBank/DDBJ whole genome shotgun (WGS) entry which is preliminary data.</text>
</comment>
<dbReference type="GO" id="GO:0016740">
    <property type="term" value="F:transferase activity"/>
    <property type="evidence" value="ECO:0007669"/>
    <property type="project" value="UniProtKB-KW"/>
</dbReference>
<reference evidence="1 2" key="1">
    <citation type="submission" date="2019-04" db="EMBL/GenBank/DDBJ databases">
        <title>High contiguity whole genome sequence and gene annotation resource for two Venturia nashicola isolates.</title>
        <authorList>
            <person name="Prokchorchik M."/>
            <person name="Won K."/>
            <person name="Lee Y."/>
            <person name="Choi E.D."/>
            <person name="Segonzac C."/>
            <person name="Sohn K.H."/>
        </authorList>
    </citation>
    <scope>NUCLEOTIDE SEQUENCE [LARGE SCALE GENOMIC DNA]</scope>
    <source>
        <strain evidence="1 2">PRI2</strain>
    </source>
</reference>
<dbReference type="Proteomes" id="UP000298493">
    <property type="component" value="Unassembled WGS sequence"/>
</dbReference>
<dbReference type="AlphaFoldDB" id="A0A4Z1P667"/>
<name>A0A4Z1P667_9PEZI</name>
<gene>
    <name evidence="1" type="ORF">E6O75_ATG02292</name>
</gene>
<accession>A0A4Z1P667</accession>
<dbReference type="EMBL" id="SNSC02000007">
    <property type="protein sequence ID" value="TID23118.1"/>
    <property type="molecule type" value="Genomic_DNA"/>
</dbReference>
<proteinExistence type="predicted"/>
<keyword evidence="1" id="KW-0808">Transferase</keyword>
<dbReference type="STRING" id="86259.A0A4Z1P667"/>